<dbReference type="Gene3D" id="1.10.1740.10">
    <property type="match status" value="1"/>
</dbReference>
<reference evidence="7 8" key="1">
    <citation type="submission" date="2016-12" db="EMBL/GenBank/DDBJ databases">
        <title>Amycolatopsis keratiniphila subsp. keratiniphila genome sequencing and assembly.</title>
        <authorList>
            <person name="Mayilraj S."/>
            <person name="Kaur N."/>
        </authorList>
    </citation>
    <scope>NUCLEOTIDE SEQUENCE [LARGE SCALE GENOMIC DNA]</scope>
    <source>
        <strain evidence="7 8">DSM 44409</strain>
    </source>
</reference>
<dbReference type="SUPFAM" id="SSF88659">
    <property type="entry name" value="Sigma3 and sigma4 domains of RNA polymerase sigma factors"/>
    <property type="match status" value="1"/>
</dbReference>
<gene>
    <name evidence="7" type="ORF">AVR91_0213200</name>
</gene>
<feature type="domain" description="RNA polymerase sigma factor 70 region 4 type 2" evidence="6">
    <location>
        <begin position="150"/>
        <end position="199"/>
    </location>
</feature>
<dbReference type="InterPro" id="IPR013325">
    <property type="entry name" value="RNA_pol_sigma_r2"/>
</dbReference>
<dbReference type="InterPro" id="IPR036388">
    <property type="entry name" value="WH-like_DNA-bd_sf"/>
</dbReference>
<dbReference type="Pfam" id="PF04542">
    <property type="entry name" value="Sigma70_r2"/>
    <property type="match status" value="1"/>
</dbReference>
<dbReference type="Pfam" id="PF08281">
    <property type="entry name" value="Sigma70_r4_2"/>
    <property type="match status" value="1"/>
</dbReference>
<dbReference type="GO" id="GO:0006352">
    <property type="term" value="P:DNA-templated transcription initiation"/>
    <property type="evidence" value="ECO:0007669"/>
    <property type="project" value="InterPro"/>
</dbReference>
<dbReference type="InterPro" id="IPR007627">
    <property type="entry name" value="RNA_pol_sigma70_r2"/>
</dbReference>
<name>A0A1W2LXI8_9PSEU</name>
<proteinExistence type="inferred from homology"/>
<accession>A0A1W2LXI8</accession>
<evidence type="ECO:0000256" key="1">
    <source>
        <dbReference type="ARBA" id="ARBA00010641"/>
    </source>
</evidence>
<evidence type="ECO:0000313" key="8">
    <source>
        <dbReference type="Proteomes" id="UP000076660"/>
    </source>
</evidence>
<dbReference type="PANTHER" id="PTHR43133:SF53">
    <property type="entry name" value="ECF RNA POLYMERASE SIGMA-E FACTOR"/>
    <property type="match status" value="1"/>
</dbReference>
<feature type="domain" description="RNA polymerase sigma-70 region 2" evidence="5">
    <location>
        <begin position="28"/>
        <end position="94"/>
    </location>
</feature>
<evidence type="ECO:0000259" key="5">
    <source>
        <dbReference type="Pfam" id="PF04542"/>
    </source>
</evidence>
<dbReference type="Gene3D" id="1.10.10.10">
    <property type="entry name" value="Winged helix-like DNA-binding domain superfamily/Winged helix DNA-binding domain"/>
    <property type="match status" value="1"/>
</dbReference>
<dbReference type="SUPFAM" id="SSF88946">
    <property type="entry name" value="Sigma2 domain of RNA polymerase sigma factors"/>
    <property type="match status" value="1"/>
</dbReference>
<dbReference type="GO" id="GO:0016987">
    <property type="term" value="F:sigma factor activity"/>
    <property type="evidence" value="ECO:0007669"/>
    <property type="project" value="UniProtKB-KW"/>
</dbReference>
<dbReference type="InterPro" id="IPR013324">
    <property type="entry name" value="RNA_pol_sigma_r3/r4-like"/>
</dbReference>
<keyword evidence="4" id="KW-0804">Transcription</keyword>
<dbReference type="GO" id="GO:0003677">
    <property type="term" value="F:DNA binding"/>
    <property type="evidence" value="ECO:0007669"/>
    <property type="project" value="InterPro"/>
</dbReference>
<dbReference type="EMBL" id="LQMT02000012">
    <property type="protein sequence ID" value="ONF71616.1"/>
    <property type="molecule type" value="Genomic_DNA"/>
</dbReference>
<organism evidence="7 8">
    <name type="scientific">Amycolatopsis keratiniphila subsp. keratiniphila</name>
    <dbReference type="NCBI Taxonomy" id="227715"/>
    <lineage>
        <taxon>Bacteria</taxon>
        <taxon>Bacillati</taxon>
        <taxon>Actinomycetota</taxon>
        <taxon>Actinomycetes</taxon>
        <taxon>Pseudonocardiales</taxon>
        <taxon>Pseudonocardiaceae</taxon>
        <taxon>Amycolatopsis</taxon>
        <taxon>Amycolatopsis japonica group</taxon>
    </lineage>
</organism>
<dbReference type="PANTHER" id="PTHR43133">
    <property type="entry name" value="RNA POLYMERASE ECF-TYPE SIGMA FACTO"/>
    <property type="match status" value="1"/>
</dbReference>
<dbReference type="CDD" id="cd06171">
    <property type="entry name" value="Sigma70_r4"/>
    <property type="match status" value="1"/>
</dbReference>
<keyword evidence="3" id="KW-0731">Sigma factor</keyword>
<dbReference type="Proteomes" id="UP000076660">
    <property type="component" value="Unassembled WGS sequence"/>
</dbReference>
<protein>
    <recommendedName>
        <fullName evidence="9">RNA polymerase sigma-70 factor, ECF subfamily</fullName>
    </recommendedName>
</protein>
<sequence>MACRTRQSVIEVDLEALRRGDDIAFLELVNAYHPTLLRLALVYSPSREVAEEAVQETWIAVLRALDGFEGRSTLRTWICRILINTARRRSAAENRSLPFSSVADGDDTPAVEPERFLRSGPYAGHWASPLHDWSTIPEHTLLAGELQDVVARAIAALSDNQRVVITLRDVEGWTSDEVCELLGVDAGHQRVILHRARSRVRAALERYLSPEVTGV</sequence>
<evidence type="ECO:0000256" key="2">
    <source>
        <dbReference type="ARBA" id="ARBA00023015"/>
    </source>
</evidence>
<keyword evidence="2" id="KW-0805">Transcription regulation</keyword>
<dbReference type="NCBIfam" id="TIGR02937">
    <property type="entry name" value="sigma70-ECF"/>
    <property type="match status" value="1"/>
</dbReference>
<evidence type="ECO:0000313" key="7">
    <source>
        <dbReference type="EMBL" id="ONF71616.1"/>
    </source>
</evidence>
<dbReference type="InterPro" id="IPR014284">
    <property type="entry name" value="RNA_pol_sigma-70_dom"/>
</dbReference>
<dbReference type="AlphaFoldDB" id="A0A1W2LXI8"/>
<evidence type="ECO:0000256" key="3">
    <source>
        <dbReference type="ARBA" id="ARBA00023082"/>
    </source>
</evidence>
<dbReference type="InterPro" id="IPR039425">
    <property type="entry name" value="RNA_pol_sigma-70-like"/>
</dbReference>
<evidence type="ECO:0000256" key="4">
    <source>
        <dbReference type="ARBA" id="ARBA00023163"/>
    </source>
</evidence>
<evidence type="ECO:0008006" key="9">
    <source>
        <dbReference type="Google" id="ProtNLM"/>
    </source>
</evidence>
<evidence type="ECO:0000259" key="6">
    <source>
        <dbReference type="Pfam" id="PF08281"/>
    </source>
</evidence>
<comment type="caution">
    <text evidence="7">The sequence shown here is derived from an EMBL/GenBank/DDBJ whole genome shotgun (WGS) entry which is preliminary data.</text>
</comment>
<comment type="similarity">
    <text evidence="1">Belongs to the sigma-70 factor family. ECF subfamily.</text>
</comment>
<dbReference type="InterPro" id="IPR013249">
    <property type="entry name" value="RNA_pol_sigma70_r4_t2"/>
</dbReference>